<dbReference type="InParanoid" id="M1DVQ2"/>
<sequence>MGHKPHKFVCAKRYKHLKLTLNSESNENPSRMTSRSVCGFTGQCDVRGHLTVVKGEPSLIGSLENYFDDPFPSSWPAQGFIKVKPAWGRFWKPTTSPLADSGPLHGPSGAP</sequence>
<dbReference type="HOGENOM" id="CLU_2162862_0_0_1"/>
<dbReference type="AlphaFoldDB" id="M1DVQ2"/>
<proteinExistence type="predicted"/>
<dbReference type="Gramene" id="PGSC0003DMT400095167">
    <property type="protein sequence ID" value="PGSC0003DMT400095167"/>
    <property type="gene ID" value="PGSC0003DMG400044738"/>
</dbReference>
<organism evidence="1 2">
    <name type="scientific">Solanum tuberosum</name>
    <name type="common">Potato</name>
    <dbReference type="NCBI Taxonomy" id="4113"/>
    <lineage>
        <taxon>Eukaryota</taxon>
        <taxon>Viridiplantae</taxon>
        <taxon>Streptophyta</taxon>
        <taxon>Embryophyta</taxon>
        <taxon>Tracheophyta</taxon>
        <taxon>Spermatophyta</taxon>
        <taxon>Magnoliopsida</taxon>
        <taxon>eudicotyledons</taxon>
        <taxon>Gunneridae</taxon>
        <taxon>Pentapetalae</taxon>
        <taxon>asterids</taxon>
        <taxon>lamiids</taxon>
        <taxon>Solanales</taxon>
        <taxon>Solanaceae</taxon>
        <taxon>Solanoideae</taxon>
        <taxon>Solaneae</taxon>
        <taxon>Solanum</taxon>
    </lineage>
</organism>
<dbReference type="Proteomes" id="UP000011115">
    <property type="component" value="Unassembled WGS sequence"/>
</dbReference>
<reference evidence="1" key="2">
    <citation type="submission" date="2015-06" db="UniProtKB">
        <authorList>
            <consortium name="EnsemblPlants"/>
        </authorList>
    </citation>
    <scope>IDENTIFICATION</scope>
    <source>
        <strain evidence="1">DM1-3 516 R44</strain>
    </source>
</reference>
<dbReference type="EnsemblPlants" id="PGSC0003DMT400095167">
    <property type="protein sequence ID" value="PGSC0003DMT400095167"/>
    <property type="gene ID" value="PGSC0003DMG400044738"/>
</dbReference>
<dbReference type="PaxDb" id="4113-PGSC0003DMT400095167"/>
<keyword evidence="2" id="KW-1185">Reference proteome</keyword>
<protein>
    <submittedName>
        <fullName evidence="1">Uncharacterized protein</fullName>
    </submittedName>
</protein>
<name>M1DVQ2_SOLTU</name>
<evidence type="ECO:0000313" key="1">
    <source>
        <dbReference type="EnsemblPlants" id="PGSC0003DMT400095167"/>
    </source>
</evidence>
<evidence type="ECO:0000313" key="2">
    <source>
        <dbReference type="Proteomes" id="UP000011115"/>
    </source>
</evidence>
<reference evidence="2" key="1">
    <citation type="journal article" date="2011" name="Nature">
        <title>Genome sequence and analysis of the tuber crop potato.</title>
        <authorList>
            <consortium name="The Potato Genome Sequencing Consortium"/>
        </authorList>
    </citation>
    <scope>NUCLEOTIDE SEQUENCE [LARGE SCALE GENOMIC DNA]</scope>
    <source>
        <strain evidence="2">cv. DM1-3 516 R44</strain>
    </source>
</reference>
<accession>M1DVQ2</accession>